<comment type="caution">
    <text evidence="2">The sequence shown here is derived from an EMBL/GenBank/DDBJ whole genome shotgun (WGS) entry which is preliminary data.</text>
</comment>
<evidence type="ECO:0000256" key="1">
    <source>
        <dbReference type="SAM" id="Phobius"/>
    </source>
</evidence>
<name>A0ABN2LLM6_9MICO</name>
<feature type="transmembrane region" description="Helical" evidence="1">
    <location>
        <begin position="237"/>
        <end position="256"/>
    </location>
</feature>
<gene>
    <name evidence="2" type="ORF">GCM10009811_13690</name>
</gene>
<accession>A0ABN2LLM6</accession>
<evidence type="ECO:0000313" key="2">
    <source>
        <dbReference type="EMBL" id="GAA1790049.1"/>
    </source>
</evidence>
<dbReference type="EMBL" id="BAAAPO010000022">
    <property type="protein sequence ID" value="GAA1790049.1"/>
    <property type="molecule type" value="Genomic_DNA"/>
</dbReference>
<evidence type="ECO:0000313" key="3">
    <source>
        <dbReference type="Proteomes" id="UP001499938"/>
    </source>
</evidence>
<dbReference type="InterPro" id="IPR007563">
    <property type="entry name" value="DUF554"/>
</dbReference>
<proteinExistence type="predicted"/>
<feature type="transmembrane region" description="Helical" evidence="1">
    <location>
        <begin position="168"/>
        <end position="191"/>
    </location>
</feature>
<protein>
    <submittedName>
        <fullName evidence="2">DUF554 domain-containing protein</fullName>
    </submittedName>
</protein>
<sequence>MSFVGAGTALNTATVVIGSLAGLAIGNRLPERTRSIVTTGLGLSTLLMAGASAFAVFDPALEAAVGSAGMLIVLGALLLGGISGSLLRIEDRLGGVAGWAQGLVARRRGRSGAASVGDVSGERERFIEGWLTTTLLFCVGPLTILGSLDDGMGRGIDKLALKAVLDGFASMAFAASFGIGVLLSAVSVLVVQGLLTVLGVFLGSVLDGAQIAALTSVGGLMLVGIAFRLLEIKQVPVGDLLPALLFAPVLVSVVAAF</sequence>
<reference evidence="2 3" key="1">
    <citation type="journal article" date="2019" name="Int. J. Syst. Evol. Microbiol.">
        <title>The Global Catalogue of Microorganisms (GCM) 10K type strain sequencing project: providing services to taxonomists for standard genome sequencing and annotation.</title>
        <authorList>
            <consortium name="The Broad Institute Genomics Platform"/>
            <consortium name="The Broad Institute Genome Sequencing Center for Infectious Disease"/>
            <person name="Wu L."/>
            <person name="Ma J."/>
        </authorList>
    </citation>
    <scope>NUCLEOTIDE SEQUENCE [LARGE SCALE GENOMIC DNA]</scope>
    <source>
        <strain evidence="2 3">JCM 15592</strain>
    </source>
</reference>
<feature type="transmembrane region" description="Helical" evidence="1">
    <location>
        <begin position="37"/>
        <end position="57"/>
    </location>
</feature>
<organism evidence="2 3">
    <name type="scientific">Nostocoides veronense</name>
    <dbReference type="NCBI Taxonomy" id="330836"/>
    <lineage>
        <taxon>Bacteria</taxon>
        <taxon>Bacillati</taxon>
        <taxon>Actinomycetota</taxon>
        <taxon>Actinomycetes</taxon>
        <taxon>Micrococcales</taxon>
        <taxon>Intrasporangiaceae</taxon>
        <taxon>Nostocoides</taxon>
    </lineage>
</organism>
<dbReference type="PANTHER" id="PTHR36111">
    <property type="entry name" value="INNER MEMBRANE PROTEIN-RELATED"/>
    <property type="match status" value="1"/>
</dbReference>
<dbReference type="Proteomes" id="UP001499938">
    <property type="component" value="Unassembled WGS sequence"/>
</dbReference>
<keyword evidence="3" id="KW-1185">Reference proteome</keyword>
<keyword evidence="1" id="KW-1133">Transmembrane helix</keyword>
<dbReference type="PANTHER" id="PTHR36111:SF2">
    <property type="entry name" value="INNER MEMBRANE PROTEIN"/>
    <property type="match status" value="1"/>
</dbReference>
<feature type="transmembrane region" description="Helical" evidence="1">
    <location>
        <begin position="63"/>
        <end position="82"/>
    </location>
</feature>
<dbReference type="Pfam" id="PF04474">
    <property type="entry name" value="DUF554"/>
    <property type="match status" value="1"/>
</dbReference>
<feature type="transmembrane region" description="Helical" evidence="1">
    <location>
        <begin position="6"/>
        <end position="25"/>
    </location>
</feature>
<keyword evidence="1" id="KW-0812">Transmembrane</keyword>
<dbReference type="RefSeq" id="WP_344082856.1">
    <property type="nucleotide sequence ID" value="NZ_BAAAPO010000022.1"/>
</dbReference>
<keyword evidence="1" id="KW-0472">Membrane</keyword>